<dbReference type="Proteomes" id="UP001055879">
    <property type="component" value="Linkage Group LG14"/>
</dbReference>
<gene>
    <name evidence="1" type="ORF">L6452_37181</name>
</gene>
<keyword evidence="2" id="KW-1185">Reference proteome</keyword>
<accession>A0ACB8Y302</accession>
<proteinExistence type="predicted"/>
<evidence type="ECO:0000313" key="2">
    <source>
        <dbReference type="Proteomes" id="UP001055879"/>
    </source>
</evidence>
<evidence type="ECO:0000313" key="1">
    <source>
        <dbReference type="EMBL" id="KAI3677907.1"/>
    </source>
</evidence>
<protein>
    <submittedName>
        <fullName evidence="1">Uncharacterized protein</fullName>
    </submittedName>
</protein>
<name>A0ACB8Y302_ARCLA</name>
<reference evidence="1 2" key="2">
    <citation type="journal article" date="2022" name="Mol. Ecol. Resour.">
        <title>The genomes of chicory, endive, great burdock and yacon provide insights into Asteraceae paleo-polyploidization history and plant inulin production.</title>
        <authorList>
            <person name="Fan W."/>
            <person name="Wang S."/>
            <person name="Wang H."/>
            <person name="Wang A."/>
            <person name="Jiang F."/>
            <person name="Liu H."/>
            <person name="Zhao H."/>
            <person name="Xu D."/>
            <person name="Zhang Y."/>
        </authorList>
    </citation>
    <scope>NUCLEOTIDE SEQUENCE [LARGE SCALE GENOMIC DNA]</scope>
    <source>
        <strain evidence="2">cv. Niubang</strain>
    </source>
</reference>
<reference evidence="2" key="1">
    <citation type="journal article" date="2022" name="Mol. Ecol. Resour.">
        <title>The genomes of chicory, endive, great burdock and yacon provide insights into Asteraceae palaeo-polyploidization history and plant inulin production.</title>
        <authorList>
            <person name="Fan W."/>
            <person name="Wang S."/>
            <person name="Wang H."/>
            <person name="Wang A."/>
            <person name="Jiang F."/>
            <person name="Liu H."/>
            <person name="Zhao H."/>
            <person name="Xu D."/>
            <person name="Zhang Y."/>
        </authorList>
    </citation>
    <scope>NUCLEOTIDE SEQUENCE [LARGE SCALE GENOMIC DNA]</scope>
    <source>
        <strain evidence="2">cv. Niubang</strain>
    </source>
</reference>
<comment type="caution">
    <text evidence="1">The sequence shown here is derived from an EMBL/GenBank/DDBJ whole genome shotgun (WGS) entry which is preliminary data.</text>
</comment>
<dbReference type="EMBL" id="CM042060">
    <property type="protein sequence ID" value="KAI3677907.1"/>
    <property type="molecule type" value="Genomic_DNA"/>
</dbReference>
<organism evidence="1 2">
    <name type="scientific">Arctium lappa</name>
    <name type="common">Greater burdock</name>
    <name type="synonym">Lappa major</name>
    <dbReference type="NCBI Taxonomy" id="4217"/>
    <lineage>
        <taxon>Eukaryota</taxon>
        <taxon>Viridiplantae</taxon>
        <taxon>Streptophyta</taxon>
        <taxon>Embryophyta</taxon>
        <taxon>Tracheophyta</taxon>
        <taxon>Spermatophyta</taxon>
        <taxon>Magnoliopsida</taxon>
        <taxon>eudicotyledons</taxon>
        <taxon>Gunneridae</taxon>
        <taxon>Pentapetalae</taxon>
        <taxon>asterids</taxon>
        <taxon>campanulids</taxon>
        <taxon>Asterales</taxon>
        <taxon>Asteraceae</taxon>
        <taxon>Carduoideae</taxon>
        <taxon>Cardueae</taxon>
        <taxon>Arctiinae</taxon>
        <taxon>Arctium</taxon>
    </lineage>
</organism>
<sequence length="101" mass="11818">MQPAMWTIRTDLEDFDLHFVYVLKSGLGQDLNQQSFEFDPFWDEHGIEQPSVQKPPIQEPSVQEQSVQEDDSEDSNYMEEEMAEVGVDMKNFSSIIDWDLE</sequence>